<keyword evidence="5" id="KW-0479">Metal-binding</keyword>
<dbReference type="PANTHER" id="PTHR33571">
    <property type="entry name" value="SSL8005 PROTEIN"/>
    <property type="match status" value="1"/>
</dbReference>
<keyword evidence="3" id="KW-0808">Transferase</keyword>
<dbReference type="EMBL" id="LT549890">
    <property type="protein sequence ID" value="SAI83636.1"/>
    <property type="molecule type" value="Genomic_DNA"/>
</dbReference>
<dbReference type="Proteomes" id="UP000594632">
    <property type="component" value="Chromosome"/>
</dbReference>
<reference evidence="25" key="3">
    <citation type="submission" date="2016-04" db="EMBL/GenBank/DDBJ databases">
        <authorList>
            <person name="Evans L.H."/>
            <person name="Alamgir A."/>
            <person name="Owens N."/>
            <person name="Weber N.D."/>
            <person name="Virtaneva K."/>
            <person name="Barbian K."/>
            <person name="Babar A."/>
            <person name="Rosenke K."/>
        </authorList>
    </citation>
    <scope>NUCLEOTIDE SEQUENCE</scope>
    <source>
        <strain evidence="25">P1</strain>
    </source>
</reference>
<evidence type="ECO:0000313" key="27">
    <source>
        <dbReference type="Proteomes" id="UP000033085"/>
    </source>
</evidence>
<dbReference type="Proteomes" id="UP000278715">
    <property type="component" value="Chromosome"/>
</dbReference>
<feature type="domain" description="Polymerase nucleotidyl transferase" evidence="13">
    <location>
        <begin position="27"/>
        <end position="60"/>
    </location>
</feature>
<dbReference type="PANTHER" id="PTHR33571:SF14">
    <property type="entry name" value="PROTEIN ADENYLYLTRANSFERASE MJ0435-RELATED"/>
    <property type="match status" value="1"/>
</dbReference>
<evidence type="ECO:0000313" key="37">
    <source>
        <dbReference type="Proteomes" id="UP000594632"/>
    </source>
</evidence>
<reference evidence="24 37" key="6">
    <citation type="journal article" date="2020" name="Nat. Commun.">
        <title>The structures of two archaeal type IV pili illuminate evolutionary relationships.</title>
        <authorList>
            <person name="Wang F."/>
            <person name="Baquero D.P."/>
            <person name="Su Z."/>
            <person name="Beltran L.C."/>
            <person name="Prangishvili D."/>
            <person name="Krupovic M."/>
            <person name="Egelman E.H."/>
        </authorList>
    </citation>
    <scope>NUCLEOTIDE SEQUENCE [LARGE SCALE GENOMIC DNA]</scope>
    <source>
        <strain evidence="24 37">POZ149</strain>
    </source>
</reference>
<evidence type="ECO:0000256" key="11">
    <source>
        <dbReference type="ARBA" id="ARBA00047518"/>
    </source>
</evidence>
<dbReference type="Proteomes" id="UP000282269">
    <property type="component" value="Chromosome"/>
</dbReference>
<dbReference type="Proteomes" id="UP000267993">
    <property type="component" value="Chromosome"/>
</dbReference>
<keyword evidence="2" id="KW-1277">Toxin-antitoxin system</keyword>
<evidence type="ECO:0000313" key="30">
    <source>
        <dbReference type="Proteomes" id="UP000267993"/>
    </source>
</evidence>
<evidence type="ECO:0000313" key="19">
    <source>
        <dbReference type="EMBL" id="AZF73137.1"/>
    </source>
</evidence>
<dbReference type="EMBL" id="CP011055">
    <property type="protein sequence ID" value="AKA73432.1"/>
    <property type="molecule type" value="Genomic_DNA"/>
</dbReference>
<dbReference type="Gene3D" id="3.30.460.10">
    <property type="entry name" value="Beta Polymerase, domain 2"/>
    <property type="match status" value="1"/>
</dbReference>
<evidence type="ECO:0000313" key="36">
    <source>
        <dbReference type="Proteomes" id="UP000282269"/>
    </source>
</evidence>
<reference evidence="29" key="2">
    <citation type="submission" date="2016-04" db="EMBL/GenBank/DDBJ databases">
        <authorList>
            <person name="Shah S.A."/>
            <person name="Garrett R.A."/>
        </authorList>
    </citation>
    <scope>NUCLEOTIDE SEQUENCE [LARGE SCALE GENOMIC DNA]</scope>
    <source>
        <strain evidence="29">ATCC 35091 / DSM 1616 / JCM 8930 / NBRC 15331 / P1</strain>
    </source>
</reference>
<dbReference type="Proteomes" id="UP000269431">
    <property type="component" value="Chromosome"/>
</dbReference>
<dbReference type="InterPro" id="IPR043519">
    <property type="entry name" value="NT_sf"/>
</dbReference>
<dbReference type="PIRSF" id="PIRSF005928">
    <property type="entry name" value="Nucleotidltrnsf"/>
    <property type="match status" value="1"/>
</dbReference>
<accession>A0A0E3KB64</accession>
<evidence type="ECO:0000256" key="3">
    <source>
        <dbReference type="ARBA" id="ARBA00022679"/>
    </source>
</evidence>
<evidence type="ECO:0000313" key="21">
    <source>
        <dbReference type="EMBL" id="AZF78369.1"/>
    </source>
</evidence>
<dbReference type="Proteomes" id="UP000273443">
    <property type="component" value="Chromosome"/>
</dbReference>
<reference evidence="30 31" key="4">
    <citation type="journal article" date="2018" name="Proc. Natl. Acad. Sci. U.S.A.">
        <title>Nonmutational mechanism of inheritance in the Archaeon Sulfolobus solfataricus.</title>
        <authorList>
            <person name="Payne S."/>
            <person name="McCarthy S."/>
            <person name="Johnson T."/>
            <person name="North E."/>
            <person name="Blum P."/>
        </authorList>
    </citation>
    <scope>NUCLEOTIDE SEQUENCE [LARGE SCALE GENOMIC DNA]</scope>
    <source>
        <strain evidence="18 30">SARC-H</strain>
        <strain evidence="19 34">SARC-I</strain>
        <strain evidence="21 35">SARC-N</strain>
        <strain evidence="22 36">SARC-O</strain>
        <strain evidence="23 31">SUL120</strain>
        <strain evidence="17 32">SULG</strain>
        <strain evidence="20 33">SULM</strain>
    </source>
</reference>
<dbReference type="Proteomes" id="UP000275843">
    <property type="component" value="Chromosome"/>
</dbReference>
<evidence type="ECO:0000256" key="1">
    <source>
        <dbReference type="ARBA" id="ARBA00001946"/>
    </source>
</evidence>
<dbReference type="GO" id="GO:0046872">
    <property type="term" value="F:metal ion binding"/>
    <property type="evidence" value="ECO:0007669"/>
    <property type="project" value="UniProtKB-KW"/>
</dbReference>
<dbReference type="EMBL" id="CP050869">
    <property type="protein sequence ID" value="QPG50415.1"/>
    <property type="molecule type" value="Genomic_DNA"/>
</dbReference>
<dbReference type="RefSeq" id="WP_009988900.1">
    <property type="nucleotide sequence ID" value="NZ_CP011055.2"/>
</dbReference>
<dbReference type="EMBL" id="CP033238">
    <property type="protein sequence ID" value="AZF75762.1"/>
    <property type="molecule type" value="Genomic_DNA"/>
</dbReference>
<evidence type="ECO:0000313" key="24">
    <source>
        <dbReference type="EMBL" id="QPG50415.1"/>
    </source>
</evidence>
<gene>
    <name evidence="24" type="ORF">HFC64_11895</name>
    <name evidence="25" type="ORF">SSOP1_0082</name>
    <name evidence="16" type="ORF">SULA_1102</name>
    <name evidence="14" type="ORF">SULB_1103</name>
    <name evidence="15" type="ORF">SULC_1102</name>
    <name evidence="17" type="ORF">SULG_05415</name>
    <name evidence="18" type="ORF">SULH_05415</name>
    <name evidence="19" type="ORF">SULI_05415</name>
    <name evidence="20" type="ORF">SULM_05415</name>
    <name evidence="21" type="ORF">SULN_05415</name>
    <name evidence="22" type="ORF">SULO_05425</name>
    <name evidence="23" type="ORF">SULZ_05660</name>
</gene>
<reference evidence="15" key="5">
    <citation type="submission" date="2018-10" db="EMBL/GenBank/DDBJ databases">
        <authorList>
            <person name="McCarthy S."/>
            <person name="Gradnigo J."/>
            <person name="Johnson T."/>
            <person name="Payne S."/>
            <person name="Lipzen A."/>
            <person name="Schackwitz W."/>
            <person name="Martin J."/>
            <person name="Moriyama E."/>
            <person name="Blum P."/>
        </authorList>
    </citation>
    <scope>NUCLEOTIDE SEQUENCE</scope>
    <source>
        <strain evidence="14">SARC-B</strain>
        <strain evidence="15">SARC-C</strain>
        <strain evidence="16">SULA</strain>
    </source>
</reference>
<evidence type="ECO:0000256" key="7">
    <source>
        <dbReference type="ARBA" id="ARBA00022840"/>
    </source>
</evidence>
<dbReference type="Proteomes" id="UP000033057">
    <property type="component" value="Chromosome"/>
</dbReference>
<dbReference type="EMBL" id="CP011057">
    <property type="protein sequence ID" value="AKA78822.1"/>
    <property type="molecule type" value="Genomic_DNA"/>
</dbReference>
<dbReference type="Proteomes" id="UP000076770">
    <property type="component" value="Chromosome i"/>
</dbReference>
<dbReference type="PATRIC" id="fig|2287.6.peg.1161"/>
<comment type="cofactor">
    <cofactor evidence="1">
        <name>Mg(2+)</name>
        <dbReference type="ChEBI" id="CHEBI:18420"/>
    </cofactor>
</comment>
<keyword evidence="7" id="KW-0067">ATP-binding</keyword>
<dbReference type="KEGG" id="ssoa:SULA_1102"/>
<evidence type="ECO:0000313" key="35">
    <source>
        <dbReference type="Proteomes" id="UP000278715"/>
    </source>
</evidence>
<keyword evidence="6" id="KW-0547">Nucleotide-binding</keyword>
<dbReference type="EMBL" id="CP033240">
    <property type="protein sequence ID" value="AZF80975.1"/>
    <property type="molecule type" value="Genomic_DNA"/>
</dbReference>
<dbReference type="EMBL" id="CP033241">
    <property type="protein sequence ID" value="AZF83614.1"/>
    <property type="molecule type" value="Genomic_DNA"/>
</dbReference>
<dbReference type="Proteomes" id="UP000033085">
    <property type="component" value="Chromosome"/>
</dbReference>
<evidence type="ECO:0000313" key="23">
    <source>
        <dbReference type="EMBL" id="AZF83614.1"/>
    </source>
</evidence>
<evidence type="ECO:0000256" key="10">
    <source>
        <dbReference type="ARBA" id="ARBA00038276"/>
    </source>
</evidence>
<evidence type="ECO:0000313" key="17">
    <source>
        <dbReference type="EMBL" id="AZF67897.1"/>
    </source>
</evidence>
<dbReference type="Proteomes" id="UP000033106">
    <property type="component" value="Chromosome"/>
</dbReference>
<evidence type="ECO:0000313" key="15">
    <source>
        <dbReference type="EMBL" id="AKA76130.1"/>
    </source>
</evidence>
<dbReference type="Pfam" id="PF01909">
    <property type="entry name" value="NTP_transf_2"/>
    <property type="match status" value="1"/>
</dbReference>
<evidence type="ECO:0000313" key="26">
    <source>
        <dbReference type="Proteomes" id="UP000033057"/>
    </source>
</evidence>
<evidence type="ECO:0000256" key="12">
    <source>
        <dbReference type="ARBA" id="ARBA00048696"/>
    </source>
</evidence>
<dbReference type="SUPFAM" id="SSF81301">
    <property type="entry name" value="Nucleotidyltransferase"/>
    <property type="match status" value="1"/>
</dbReference>
<dbReference type="InterPro" id="IPR009185">
    <property type="entry name" value="Nucleotidl_trans"/>
</dbReference>
<dbReference type="InterPro" id="IPR002934">
    <property type="entry name" value="Polymerase_NTP_transf_dom"/>
</dbReference>
<protein>
    <recommendedName>
        <fullName evidence="9">protein adenylyltransferase</fullName>
        <ecNumber evidence="9">2.7.7.108</ecNumber>
    </recommendedName>
</protein>
<dbReference type="CDD" id="cd05403">
    <property type="entry name" value="NT_KNTase_like"/>
    <property type="match status" value="1"/>
</dbReference>
<dbReference type="GeneID" id="44129047"/>
<evidence type="ECO:0000313" key="25">
    <source>
        <dbReference type="EMBL" id="SAI83636.1"/>
    </source>
</evidence>
<evidence type="ECO:0000256" key="8">
    <source>
        <dbReference type="ARBA" id="ARBA00022842"/>
    </source>
</evidence>
<dbReference type="EMBL" id="CP011056">
    <property type="protein sequence ID" value="AKA76130.1"/>
    <property type="molecule type" value="Genomic_DNA"/>
</dbReference>
<dbReference type="KEGG" id="ssof:SULC_1102"/>
<comment type="catalytic activity">
    <reaction evidence="11">
        <text>O-(5'-adenylyl)-L-tyrosyl-[protein] + ATP = O-[5'-(adenylyl-(5'-&gt;3')-adenylyl)]-L-tyrosyl-[protein] + diphosphate</text>
        <dbReference type="Rhea" id="RHEA:66528"/>
        <dbReference type="Rhea" id="RHEA-COMP:13846"/>
        <dbReference type="Rhea" id="RHEA-COMP:17046"/>
        <dbReference type="ChEBI" id="CHEBI:30616"/>
        <dbReference type="ChEBI" id="CHEBI:33019"/>
        <dbReference type="ChEBI" id="CHEBI:83624"/>
        <dbReference type="ChEBI" id="CHEBI:167160"/>
    </reaction>
</comment>
<evidence type="ECO:0000256" key="6">
    <source>
        <dbReference type="ARBA" id="ARBA00022741"/>
    </source>
</evidence>
<dbReference type="EMBL" id="CP033237">
    <property type="protein sequence ID" value="AZF73137.1"/>
    <property type="molecule type" value="Genomic_DNA"/>
</dbReference>
<evidence type="ECO:0000313" key="34">
    <source>
        <dbReference type="Proteomes" id="UP000275843"/>
    </source>
</evidence>
<reference evidence="26 27" key="1">
    <citation type="journal article" date="2015" name="Genome Announc.">
        <title>Complete Genome Sequence of Sulfolobus solfataricus Strain 98/2 and Evolved Derivatives.</title>
        <authorList>
            <person name="McCarthy S."/>
            <person name="Gradnigo J."/>
            <person name="Johnson T."/>
            <person name="Payne S."/>
            <person name="Lipzen A."/>
            <person name="Martin J."/>
            <person name="Schackwitz W."/>
            <person name="Moriyama E."/>
            <person name="Blum P."/>
        </authorList>
    </citation>
    <scope>NUCLEOTIDE SEQUENCE [LARGE SCALE GENOMIC DNA]</scope>
    <source>
        <strain evidence="26">98/2 SULC</strain>
        <strain evidence="14">SARC-B</strain>
        <strain evidence="15">SARC-C</strain>
        <strain evidence="16 28">SULA</strain>
        <strain evidence="27">SULB</strain>
    </source>
</reference>
<keyword evidence="8" id="KW-0460">Magnesium</keyword>
<evidence type="ECO:0000313" key="29">
    <source>
        <dbReference type="Proteomes" id="UP000076770"/>
    </source>
</evidence>
<dbReference type="Proteomes" id="UP000273194">
    <property type="component" value="Chromosome"/>
</dbReference>
<name>A0A0E3KB64_SACSO</name>
<evidence type="ECO:0000256" key="5">
    <source>
        <dbReference type="ARBA" id="ARBA00022723"/>
    </source>
</evidence>
<dbReference type="OrthoDB" id="9287at2157"/>
<evidence type="ECO:0000313" key="20">
    <source>
        <dbReference type="EMBL" id="AZF75762.1"/>
    </source>
</evidence>
<dbReference type="EC" id="2.7.7.108" evidence="9"/>
<evidence type="ECO:0000313" key="14">
    <source>
        <dbReference type="EMBL" id="AKA73432.1"/>
    </source>
</evidence>
<comment type="catalytic activity">
    <reaction evidence="12">
        <text>L-tyrosyl-[protein] + ATP = O-(5'-adenylyl)-L-tyrosyl-[protein] + diphosphate</text>
        <dbReference type="Rhea" id="RHEA:54288"/>
        <dbReference type="Rhea" id="RHEA-COMP:10136"/>
        <dbReference type="Rhea" id="RHEA-COMP:13846"/>
        <dbReference type="ChEBI" id="CHEBI:30616"/>
        <dbReference type="ChEBI" id="CHEBI:33019"/>
        <dbReference type="ChEBI" id="CHEBI:46858"/>
        <dbReference type="ChEBI" id="CHEBI:83624"/>
        <dbReference type="EC" id="2.7.7.108"/>
    </reaction>
</comment>
<evidence type="ECO:0000313" key="33">
    <source>
        <dbReference type="Proteomes" id="UP000273443"/>
    </source>
</evidence>
<evidence type="ECO:0000313" key="22">
    <source>
        <dbReference type="EMBL" id="AZF80975.1"/>
    </source>
</evidence>
<dbReference type="KEGG" id="ssol:SULB_1103"/>
<dbReference type="EMBL" id="CP033236">
    <property type="protein sequence ID" value="AZF70517.1"/>
    <property type="molecule type" value="Genomic_DNA"/>
</dbReference>
<dbReference type="EMBL" id="CP033235">
    <property type="protein sequence ID" value="AZF67897.1"/>
    <property type="molecule type" value="Genomic_DNA"/>
</dbReference>
<evidence type="ECO:0000313" key="31">
    <source>
        <dbReference type="Proteomes" id="UP000269431"/>
    </source>
</evidence>
<sequence length="218" mass="25209">MQIEYSDRHWQVLNEKRKIAIEILSLLKQYGMEGYVYGSVARGDVNEKSDVDIIVFNPNQIVLDTLNVNHKYLIQATPNSVPKAYLSLDEEETIVISFPLGRLRRNEIEFYSFGGLVDLKGLSKNERVPGVNKKLMLIIPTENGHMEIPLEGNEDYASKLLKISLETIMERKRLLARRMERGHTGVFLRYDLGGNESIYDAFNKMYKSNKFFKRMVDV</sequence>
<dbReference type="EMBL" id="CP033239">
    <property type="protein sequence ID" value="AZF78369.1"/>
    <property type="molecule type" value="Genomic_DNA"/>
</dbReference>
<evidence type="ECO:0000259" key="13">
    <source>
        <dbReference type="Pfam" id="PF01909"/>
    </source>
</evidence>
<comment type="similarity">
    <text evidence="10">Belongs to the MntA antitoxin family.</text>
</comment>
<organism evidence="15 26">
    <name type="scientific">Saccharolobus solfataricus</name>
    <name type="common">Sulfolobus solfataricus</name>
    <dbReference type="NCBI Taxonomy" id="2287"/>
    <lineage>
        <taxon>Archaea</taxon>
        <taxon>Thermoproteota</taxon>
        <taxon>Thermoprotei</taxon>
        <taxon>Sulfolobales</taxon>
        <taxon>Sulfolobaceae</taxon>
        <taxon>Saccharolobus</taxon>
    </lineage>
</organism>
<evidence type="ECO:0000256" key="9">
    <source>
        <dbReference type="ARBA" id="ARBA00034531"/>
    </source>
</evidence>
<proteinExistence type="inferred from homology"/>
<evidence type="ECO:0000256" key="4">
    <source>
        <dbReference type="ARBA" id="ARBA00022695"/>
    </source>
</evidence>
<dbReference type="InterPro" id="IPR052038">
    <property type="entry name" value="Type-VII_TA_antitoxin"/>
</dbReference>
<evidence type="ECO:0000313" key="28">
    <source>
        <dbReference type="Proteomes" id="UP000033106"/>
    </source>
</evidence>
<dbReference type="GO" id="GO:0070733">
    <property type="term" value="F:AMPylase activity"/>
    <property type="evidence" value="ECO:0007669"/>
    <property type="project" value="UniProtKB-EC"/>
</dbReference>
<dbReference type="GO" id="GO:0005524">
    <property type="term" value="F:ATP binding"/>
    <property type="evidence" value="ECO:0007669"/>
    <property type="project" value="UniProtKB-KW"/>
</dbReference>
<evidence type="ECO:0000256" key="2">
    <source>
        <dbReference type="ARBA" id="ARBA00022649"/>
    </source>
</evidence>
<keyword evidence="4" id="KW-0548">Nucleotidyltransferase</keyword>
<dbReference type="AlphaFoldDB" id="A0A0E3KB64"/>
<evidence type="ECO:0000313" key="16">
    <source>
        <dbReference type="EMBL" id="AKA78822.1"/>
    </source>
</evidence>
<evidence type="ECO:0000313" key="32">
    <source>
        <dbReference type="Proteomes" id="UP000273194"/>
    </source>
</evidence>
<evidence type="ECO:0000313" key="18">
    <source>
        <dbReference type="EMBL" id="AZF70517.1"/>
    </source>
</evidence>